<evidence type="ECO:0000259" key="5">
    <source>
        <dbReference type="Pfam" id="PF02836"/>
    </source>
</evidence>
<feature type="domain" description="Glycoside hydrolase family 2 catalytic" evidence="5">
    <location>
        <begin position="337"/>
        <end position="449"/>
    </location>
</feature>
<dbReference type="InterPro" id="IPR013783">
    <property type="entry name" value="Ig-like_fold"/>
</dbReference>
<dbReference type="InterPro" id="IPR006104">
    <property type="entry name" value="Glyco_hydro_2_N"/>
</dbReference>
<dbReference type="Gene3D" id="2.60.120.260">
    <property type="entry name" value="Galactose-binding domain-like"/>
    <property type="match status" value="1"/>
</dbReference>
<comment type="caution">
    <text evidence="7">The sequence shown here is derived from an EMBL/GenBank/DDBJ whole genome shotgun (WGS) entry which is preliminary data.</text>
</comment>
<dbReference type="InterPro" id="IPR006102">
    <property type="entry name" value="Ig-like_GH2"/>
</dbReference>
<dbReference type="AlphaFoldDB" id="A0A3D8MF68"/>
<reference evidence="8" key="1">
    <citation type="submission" date="2018-08" db="EMBL/GenBank/DDBJ databases">
        <authorList>
            <person name="Zhang J."/>
            <person name="Du Z.-J."/>
        </authorList>
    </citation>
    <scope>NUCLEOTIDE SEQUENCE [LARGE SCALE GENOMIC DNA]</scope>
    <source>
        <strain evidence="8">KCTC 52655</strain>
    </source>
</reference>
<dbReference type="InterPro" id="IPR006103">
    <property type="entry name" value="Glyco_hydro_2_cat"/>
</dbReference>
<feature type="domain" description="Glycoside hydrolase family 2 immunoglobulin-like beta-sandwich" evidence="4">
    <location>
        <begin position="238"/>
        <end position="291"/>
    </location>
</feature>
<feature type="domain" description="Glycosyl hydrolases family 2 sugar binding" evidence="6">
    <location>
        <begin position="80"/>
        <end position="152"/>
    </location>
</feature>
<dbReference type="SUPFAM" id="SSF51445">
    <property type="entry name" value="(Trans)glycosidases"/>
    <property type="match status" value="1"/>
</dbReference>
<dbReference type="InterPro" id="IPR036156">
    <property type="entry name" value="Beta-gal/glucu_dom_sf"/>
</dbReference>
<organism evidence="7 8">
    <name type="scientific">Alteromonas aestuariivivens</name>
    <dbReference type="NCBI Taxonomy" id="1938339"/>
    <lineage>
        <taxon>Bacteria</taxon>
        <taxon>Pseudomonadati</taxon>
        <taxon>Pseudomonadota</taxon>
        <taxon>Gammaproteobacteria</taxon>
        <taxon>Alteromonadales</taxon>
        <taxon>Alteromonadaceae</taxon>
        <taxon>Alteromonas/Salinimonas group</taxon>
        <taxon>Alteromonas</taxon>
    </lineage>
</organism>
<dbReference type="InterPro" id="IPR017853">
    <property type="entry name" value="GH"/>
</dbReference>
<evidence type="ECO:0000256" key="2">
    <source>
        <dbReference type="ARBA" id="ARBA00022801"/>
    </source>
</evidence>
<dbReference type="GO" id="GO:0004553">
    <property type="term" value="F:hydrolase activity, hydrolyzing O-glycosyl compounds"/>
    <property type="evidence" value="ECO:0007669"/>
    <property type="project" value="InterPro"/>
</dbReference>
<dbReference type="Pfam" id="PF02836">
    <property type="entry name" value="Glyco_hydro_2_C"/>
    <property type="match status" value="1"/>
</dbReference>
<keyword evidence="2 7" id="KW-0378">Hydrolase</keyword>
<evidence type="ECO:0000313" key="8">
    <source>
        <dbReference type="Proteomes" id="UP000256561"/>
    </source>
</evidence>
<protein>
    <submittedName>
        <fullName evidence="7">Glycoside hydrolase family 2</fullName>
    </submittedName>
</protein>
<dbReference type="PANTHER" id="PTHR42732">
    <property type="entry name" value="BETA-GALACTOSIDASE"/>
    <property type="match status" value="1"/>
</dbReference>
<gene>
    <name evidence="7" type="ORF">DXV75_02690</name>
</gene>
<dbReference type="PANTHER" id="PTHR42732:SF2">
    <property type="entry name" value="BETA-MANNOSIDASE"/>
    <property type="match status" value="1"/>
</dbReference>
<keyword evidence="3" id="KW-0326">Glycosidase</keyword>
<name>A0A3D8MF68_9ALTE</name>
<evidence type="ECO:0000256" key="3">
    <source>
        <dbReference type="ARBA" id="ARBA00023295"/>
    </source>
</evidence>
<sequence>MADVPLATPWASDVDPGSVLGEYPRPLMQRSQWLNLNGVWQFQQAGPGDAYPQQALAETILVPFAWESALSGQRKVLNTHRAWYKRTFRVPAAWQDKRLLLHFGAVDWQAQVFVNGRFVGQHQGGFAPFSFDISDFIVVGAEQEVAVNVYDPGSAEGVALGKQANQRFADPGRYTYSPVSGIWQTVWLEPVGERYITAHRAVSDIDRQTLTVQADVDSHHGDGLRLRATAFWQGNPVAQAVGSRLDPLVLEIPQPQLWWPHSPNLYDLKLELLASDSDEVLDQFTSYFAMRKIAIEDRIRNRRSAVKVLTLNHKFVFQFGPLDQGYWPDGLYTAPTDEALRWDIEQAKNWGFNMIRKHIKVEPQRWYYWADKLGMLVWQDLPSTFKPRFESEKTQFETEIQQIIKSFWNHPSIIQWVVFNEHWGAYDVERITRNVMALDQTRLVTGNSGIDAGEPDIDYEVGHIKDNHHYRPPTNPFANNRRAVVNGEYGAIGYKISGHLWDSDGEWVHHNYAGKPEATEEYLRFIGMLNEFKHNDELSGAVYTQWTDVENEMNGLYTYDRKVEKLDHKKVREANLSLWQNDLGDSVASAPKALSEDGGPESVSN</sequence>
<evidence type="ECO:0000256" key="1">
    <source>
        <dbReference type="ARBA" id="ARBA00007401"/>
    </source>
</evidence>
<dbReference type="SUPFAM" id="SSF49785">
    <property type="entry name" value="Galactose-binding domain-like"/>
    <property type="match status" value="1"/>
</dbReference>
<dbReference type="GO" id="GO:0005975">
    <property type="term" value="P:carbohydrate metabolic process"/>
    <property type="evidence" value="ECO:0007669"/>
    <property type="project" value="InterPro"/>
</dbReference>
<dbReference type="InterPro" id="IPR051913">
    <property type="entry name" value="GH2_Domain-Containing"/>
</dbReference>
<dbReference type="EMBL" id="QRHA01000001">
    <property type="protein sequence ID" value="RDV29447.1"/>
    <property type="molecule type" value="Genomic_DNA"/>
</dbReference>
<dbReference type="Gene3D" id="3.20.20.80">
    <property type="entry name" value="Glycosidases"/>
    <property type="match status" value="1"/>
</dbReference>
<keyword evidence="8" id="KW-1185">Reference proteome</keyword>
<proteinExistence type="inferred from homology"/>
<dbReference type="InterPro" id="IPR008979">
    <property type="entry name" value="Galactose-bd-like_sf"/>
</dbReference>
<dbReference type="Gene3D" id="2.60.40.10">
    <property type="entry name" value="Immunoglobulins"/>
    <property type="match status" value="1"/>
</dbReference>
<evidence type="ECO:0000313" key="7">
    <source>
        <dbReference type="EMBL" id="RDV29447.1"/>
    </source>
</evidence>
<comment type="similarity">
    <text evidence="1">Belongs to the glycosyl hydrolase 2 family.</text>
</comment>
<evidence type="ECO:0000259" key="4">
    <source>
        <dbReference type="Pfam" id="PF00703"/>
    </source>
</evidence>
<dbReference type="OrthoDB" id="9758603at2"/>
<dbReference type="Pfam" id="PF02837">
    <property type="entry name" value="Glyco_hydro_2_N"/>
    <property type="match status" value="1"/>
</dbReference>
<evidence type="ECO:0000259" key="6">
    <source>
        <dbReference type="Pfam" id="PF02837"/>
    </source>
</evidence>
<dbReference type="Pfam" id="PF00703">
    <property type="entry name" value="Glyco_hydro_2"/>
    <property type="match status" value="1"/>
</dbReference>
<dbReference type="SUPFAM" id="SSF49303">
    <property type="entry name" value="beta-Galactosidase/glucuronidase domain"/>
    <property type="match status" value="1"/>
</dbReference>
<accession>A0A3D8MF68</accession>
<dbReference type="Proteomes" id="UP000256561">
    <property type="component" value="Unassembled WGS sequence"/>
</dbReference>